<evidence type="ECO:0000313" key="4">
    <source>
        <dbReference type="Proteomes" id="UP001303760"/>
    </source>
</evidence>
<reference evidence="3" key="2">
    <citation type="submission" date="2023-05" db="EMBL/GenBank/DDBJ databases">
        <authorList>
            <consortium name="Lawrence Berkeley National Laboratory"/>
            <person name="Steindorff A."/>
            <person name="Hensen N."/>
            <person name="Bonometti L."/>
            <person name="Westerberg I."/>
            <person name="Brannstrom I.O."/>
            <person name="Guillou S."/>
            <person name="Cros-Aarteil S."/>
            <person name="Calhoun S."/>
            <person name="Haridas S."/>
            <person name="Kuo A."/>
            <person name="Mondo S."/>
            <person name="Pangilinan J."/>
            <person name="Riley R."/>
            <person name="Labutti K."/>
            <person name="Andreopoulos B."/>
            <person name="Lipzen A."/>
            <person name="Chen C."/>
            <person name="Yanf M."/>
            <person name="Daum C."/>
            <person name="Ng V."/>
            <person name="Clum A."/>
            <person name="Ohm R."/>
            <person name="Martin F."/>
            <person name="Silar P."/>
            <person name="Natvig D."/>
            <person name="Lalanne C."/>
            <person name="Gautier V."/>
            <person name="Ament-Velasquez S.L."/>
            <person name="Kruys A."/>
            <person name="Hutchinson M.I."/>
            <person name="Powell A.J."/>
            <person name="Barry K."/>
            <person name="Miller A.N."/>
            <person name="Grigoriev I.V."/>
            <person name="Debuchy R."/>
            <person name="Gladieux P."/>
            <person name="Thoren M.H."/>
            <person name="Johannesson H."/>
        </authorList>
    </citation>
    <scope>NUCLEOTIDE SEQUENCE</scope>
    <source>
        <strain evidence="3">CBS 532.94</strain>
    </source>
</reference>
<name>A0AAN7C7M1_9PEZI</name>
<evidence type="ECO:0000256" key="1">
    <source>
        <dbReference type="SAM" id="MobiDB-lite"/>
    </source>
</evidence>
<keyword evidence="2" id="KW-1133">Transmembrane helix</keyword>
<feature type="region of interest" description="Disordered" evidence="1">
    <location>
        <begin position="25"/>
        <end position="58"/>
    </location>
</feature>
<keyword evidence="4" id="KW-1185">Reference proteome</keyword>
<gene>
    <name evidence="3" type="ORF">C8A03DRAFT_16679</name>
</gene>
<accession>A0AAN7C7M1</accession>
<evidence type="ECO:0000313" key="3">
    <source>
        <dbReference type="EMBL" id="KAK4236695.1"/>
    </source>
</evidence>
<dbReference type="Proteomes" id="UP001303760">
    <property type="component" value="Unassembled WGS sequence"/>
</dbReference>
<proteinExistence type="predicted"/>
<keyword evidence="2" id="KW-0472">Membrane</keyword>
<protein>
    <submittedName>
        <fullName evidence="3">Uncharacterized protein</fullName>
    </submittedName>
</protein>
<keyword evidence="2" id="KW-0812">Transmembrane</keyword>
<organism evidence="3 4">
    <name type="scientific">Achaetomium macrosporum</name>
    <dbReference type="NCBI Taxonomy" id="79813"/>
    <lineage>
        <taxon>Eukaryota</taxon>
        <taxon>Fungi</taxon>
        <taxon>Dikarya</taxon>
        <taxon>Ascomycota</taxon>
        <taxon>Pezizomycotina</taxon>
        <taxon>Sordariomycetes</taxon>
        <taxon>Sordariomycetidae</taxon>
        <taxon>Sordariales</taxon>
        <taxon>Chaetomiaceae</taxon>
        <taxon>Achaetomium</taxon>
    </lineage>
</organism>
<comment type="caution">
    <text evidence="3">The sequence shown here is derived from an EMBL/GenBank/DDBJ whole genome shotgun (WGS) entry which is preliminary data.</text>
</comment>
<sequence>MLVPKRPAIRLLLLQRPSTLRCLSTTAFRASPATPQRDRPSYGPNDPRGGNPVDDIDVVFDFPSEGQASYQKRSLEDSGLDIHSAMPHHPSQHMKGKGMGKDMAEGNVMYRYIGLGALGLGGLYMVMRRRGGAKAA</sequence>
<dbReference type="AlphaFoldDB" id="A0AAN7C7M1"/>
<evidence type="ECO:0000256" key="2">
    <source>
        <dbReference type="SAM" id="Phobius"/>
    </source>
</evidence>
<feature type="transmembrane region" description="Helical" evidence="2">
    <location>
        <begin position="109"/>
        <end position="127"/>
    </location>
</feature>
<dbReference type="EMBL" id="MU860177">
    <property type="protein sequence ID" value="KAK4236695.1"/>
    <property type="molecule type" value="Genomic_DNA"/>
</dbReference>
<reference evidence="3" key="1">
    <citation type="journal article" date="2023" name="Mol. Phylogenet. Evol.">
        <title>Genome-scale phylogeny and comparative genomics of the fungal order Sordariales.</title>
        <authorList>
            <person name="Hensen N."/>
            <person name="Bonometti L."/>
            <person name="Westerberg I."/>
            <person name="Brannstrom I.O."/>
            <person name="Guillou S."/>
            <person name="Cros-Aarteil S."/>
            <person name="Calhoun S."/>
            <person name="Haridas S."/>
            <person name="Kuo A."/>
            <person name="Mondo S."/>
            <person name="Pangilinan J."/>
            <person name="Riley R."/>
            <person name="LaButti K."/>
            <person name="Andreopoulos B."/>
            <person name="Lipzen A."/>
            <person name="Chen C."/>
            <person name="Yan M."/>
            <person name="Daum C."/>
            <person name="Ng V."/>
            <person name="Clum A."/>
            <person name="Steindorff A."/>
            <person name="Ohm R.A."/>
            <person name="Martin F."/>
            <person name="Silar P."/>
            <person name="Natvig D.O."/>
            <person name="Lalanne C."/>
            <person name="Gautier V."/>
            <person name="Ament-Velasquez S.L."/>
            <person name="Kruys A."/>
            <person name="Hutchinson M.I."/>
            <person name="Powell A.J."/>
            <person name="Barry K."/>
            <person name="Miller A.N."/>
            <person name="Grigoriev I.V."/>
            <person name="Debuchy R."/>
            <person name="Gladieux P."/>
            <person name="Hiltunen Thoren M."/>
            <person name="Johannesson H."/>
        </authorList>
    </citation>
    <scope>NUCLEOTIDE SEQUENCE</scope>
    <source>
        <strain evidence="3">CBS 532.94</strain>
    </source>
</reference>